<dbReference type="PROSITE" id="PS50160">
    <property type="entry name" value="DNA_LIGASE_A3"/>
    <property type="match status" value="1"/>
</dbReference>
<feature type="region of interest" description="Disordered" evidence="3">
    <location>
        <begin position="1"/>
        <end position="35"/>
    </location>
</feature>
<sequence length="364" mass="39602">MNLPNRRPSAAAASRRGDRWNSEPDPPVRDAAQEVENSLLTFPQQPMLARSVPALPDEDGLPGGSAYEPKFDGYRALIFVMAGWCRIQSRYGRDITASFPEIVAAVSENVPAGVVLDGELVVWGDDTSDFTELHRRLEHGADLSAEALRPASFVAFDVLAGAGMDLRKSPFRVRRQALTILLDDTPAPLHVVPQTRDAEEARTWLVNYSEAHVGIDGVIAKGLATGYLPGERGWERVAIRDSVECVVGAVMGTLRGPTRLLLGVPDHEGNLRLVGGTTDITLPQSRRIGRLLTAATGDHPWADRSLADIPGWSDDSLLTSLVEPTTVVEVASDGSSPVRGWAEPHELIRLRPELRPEEIEPVPF</sequence>
<comment type="similarity">
    <text evidence="1">Belongs to the ATP-dependent DNA ligase family.</text>
</comment>
<feature type="domain" description="ATP-dependent DNA ligase family profile" evidence="4">
    <location>
        <begin position="153"/>
        <end position="237"/>
    </location>
</feature>
<protein>
    <submittedName>
        <fullName evidence="5">ATP-dependent DNA ligase</fullName>
    </submittedName>
</protein>
<evidence type="ECO:0000259" key="4">
    <source>
        <dbReference type="PROSITE" id="PS50160"/>
    </source>
</evidence>
<reference evidence="5 6" key="1">
    <citation type="submission" date="2022-08" db="EMBL/GenBank/DDBJ databases">
        <title>novel species in genus Aeromicrobium.</title>
        <authorList>
            <person name="Ye L."/>
        </authorList>
    </citation>
    <scope>NUCLEOTIDE SEQUENCE [LARGE SCALE GENOMIC DNA]</scope>
    <source>
        <strain evidence="6">zg-Y1379</strain>
    </source>
</reference>
<dbReference type="CDD" id="cd07905">
    <property type="entry name" value="Adenylation_DNA_ligase_LigC"/>
    <property type="match status" value="1"/>
</dbReference>
<accession>A0ABY5M6T2</accession>
<dbReference type="RefSeq" id="WP_232402857.1">
    <property type="nucleotide sequence ID" value="NZ_CP102173.1"/>
</dbReference>
<dbReference type="InterPro" id="IPR050191">
    <property type="entry name" value="ATP-dep_DNA_ligase"/>
</dbReference>
<dbReference type="PANTHER" id="PTHR45674:SF4">
    <property type="entry name" value="DNA LIGASE 1"/>
    <property type="match status" value="1"/>
</dbReference>
<evidence type="ECO:0000256" key="1">
    <source>
        <dbReference type="ARBA" id="ARBA00007572"/>
    </source>
</evidence>
<keyword evidence="6" id="KW-1185">Reference proteome</keyword>
<organism evidence="5 6">
    <name type="scientific">Aeromicrobium wangtongii</name>
    <dbReference type="NCBI Taxonomy" id="2969247"/>
    <lineage>
        <taxon>Bacteria</taxon>
        <taxon>Bacillati</taxon>
        <taxon>Actinomycetota</taxon>
        <taxon>Actinomycetes</taxon>
        <taxon>Propionibacteriales</taxon>
        <taxon>Nocardioidaceae</taxon>
        <taxon>Aeromicrobium</taxon>
    </lineage>
</organism>
<dbReference type="Pfam" id="PF01068">
    <property type="entry name" value="DNA_ligase_A_M"/>
    <property type="match status" value="1"/>
</dbReference>
<dbReference type="InterPro" id="IPR012310">
    <property type="entry name" value="DNA_ligase_ATP-dep_cent"/>
</dbReference>
<feature type="compositionally biased region" description="Low complexity" evidence="3">
    <location>
        <begin position="1"/>
        <end position="14"/>
    </location>
</feature>
<dbReference type="EMBL" id="CP102173">
    <property type="protein sequence ID" value="UUP13868.1"/>
    <property type="molecule type" value="Genomic_DNA"/>
</dbReference>
<dbReference type="Gene3D" id="3.30.470.30">
    <property type="entry name" value="DNA ligase/mRNA capping enzyme"/>
    <property type="match status" value="1"/>
</dbReference>
<dbReference type="InterPro" id="IPR044119">
    <property type="entry name" value="Adenylation_LigC-like"/>
</dbReference>
<name>A0ABY5M6T2_9ACTN</name>
<evidence type="ECO:0000313" key="6">
    <source>
        <dbReference type="Proteomes" id="UP001316184"/>
    </source>
</evidence>
<gene>
    <name evidence="5" type="ORF">NQV15_00735</name>
</gene>
<dbReference type="SUPFAM" id="SSF56091">
    <property type="entry name" value="DNA ligase/mRNA capping enzyme, catalytic domain"/>
    <property type="match status" value="1"/>
</dbReference>
<feature type="compositionally biased region" description="Basic and acidic residues" evidence="3">
    <location>
        <begin position="15"/>
        <end position="32"/>
    </location>
</feature>
<dbReference type="Proteomes" id="UP001316184">
    <property type="component" value="Chromosome"/>
</dbReference>
<evidence type="ECO:0000256" key="3">
    <source>
        <dbReference type="SAM" id="MobiDB-lite"/>
    </source>
</evidence>
<evidence type="ECO:0000256" key="2">
    <source>
        <dbReference type="ARBA" id="ARBA00022598"/>
    </source>
</evidence>
<dbReference type="GO" id="GO:0016874">
    <property type="term" value="F:ligase activity"/>
    <property type="evidence" value="ECO:0007669"/>
    <property type="project" value="UniProtKB-KW"/>
</dbReference>
<evidence type="ECO:0000313" key="5">
    <source>
        <dbReference type="EMBL" id="UUP13868.1"/>
    </source>
</evidence>
<proteinExistence type="inferred from homology"/>
<dbReference type="PANTHER" id="PTHR45674">
    <property type="entry name" value="DNA LIGASE 1/3 FAMILY MEMBER"/>
    <property type="match status" value="1"/>
</dbReference>
<keyword evidence="2 5" id="KW-0436">Ligase</keyword>